<dbReference type="AlphaFoldDB" id="A0A412Z0E5"/>
<dbReference type="Proteomes" id="UP000283975">
    <property type="component" value="Unassembled WGS sequence"/>
</dbReference>
<keyword evidence="3" id="KW-0378">Hydrolase</keyword>
<dbReference type="Proteomes" id="UP000284543">
    <property type="component" value="Unassembled WGS sequence"/>
</dbReference>
<evidence type="ECO:0000313" key="6">
    <source>
        <dbReference type="EMBL" id="RHC45605.1"/>
    </source>
</evidence>
<comment type="cofactor">
    <cofactor evidence="1">
        <name>Mg(2+)</name>
        <dbReference type="ChEBI" id="CHEBI:18420"/>
    </cofactor>
</comment>
<dbReference type="InterPro" id="IPR014883">
    <property type="entry name" value="VRR_NUC"/>
</dbReference>
<gene>
    <name evidence="6" type="ORF">DW839_32165</name>
    <name evidence="5" type="ORF">DWW02_21570</name>
</gene>
<accession>A0A412Z0E5</accession>
<evidence type="ECO:0000256" key="2">
    <source>
        <dbReference type="ARBA" id="ARBA00022722"/>
    </source>
</evidence>
<dbReference type="SMART" id="SM00990">
    <property type="entry name" value="VRR_NUC"/>
    <property type="match status" value="1"/>
</dbReference>
<keyword evidence="2" id="KW-0540">Nuclease</keyword>
<dbReference type="GO" id="GO:0003676">
    <property type="term" value="F:nucleic acid binding"/>
    <property type="evidence" value="ECO:0007669"/>
    <property type="project" value="InterPro"/>
</dbReference>
<evidence type="ECO:0000256" key="1">
    <source>
        <dbReference type="ARBA" id="ARBA00001946"/>
    </source>
</evidence>
<protein>
    <submittedName>
        <fullName evidence="5">VRR-NUC domain-containing protein</fullName>
    </submittedName>
</protein>
<proteinExistence type="predicted"/>
<dbReference type="Gene3D" id="3.40.1350.10">
    <property type="match status" value="1"/>
</dbReference>
<evidence type="ECO:0000259" key="4">
    <source>
        <dbReference type="SMART" id="SM00990"/>
    </source>
</evidence>
<reference evidence="7 8" key="1">
    <citation type="submission" date="2018-08" db="EMBL/GenBank/DDBJ databases">
        <title>A genome reference for cultivated species of the human gut microbiota.</title>
        <authorList>
            <person name="Zou Y."/>
            <person name="Xue W."/>
            <person name="Luo G."/>
        </authorList>
    </citation>
    <scope>NUCLEOTIDE SEQUENCE [LARGE SCALE GENOMIC DNA]</scope>
    <source>
        <strain evidence="5 8">AF14-18</strain>
        <strain evidence="6 7">AM35-14</strain>
    </source>
</reference>
<dbReference type="EMBL" id="QRZM01000010">
    <property type="protein sequence ID" value="RGV73430.1"/>
    <property type="molecule type" value="Genomic_DNA"/>
</dbReference>
<dbReference type="InterPro" id="IPR011856">
    <property type="entry name" value="tRNA_endonuc-like_dom_sf"/>
</dbReference>
<dbReference type="GO" id="GO:0016788">
    <property type="term" value="F:hydrolase activity, acting on ester bonds"/>
    <property type="evidence" value="ECO:0007669"/>
    <property type="project" value="InterPro"/>
</dbReference>
<evidence type="ECO:0000256" key="3">
    <source>
        <dbReference type="ARBA" id="ARBA00022801"/>
    </source>
</evidence>
<name>A0A412Z0E5_9FIRM</name>
<dbReference type="RefSeq" id="WP_054354981.1">
    <property type="nucleotide sequence ID" value="NZ_CP053229.1"/>
</dbReference>
<comment type="caution">
    <text evidence="5">The sequence shown here is derived from an EMBL/GenBank/DDBJ whole genome shotgun (WGS) entry which is preliminary data.</text>
</comment>
<dbReference type="GO" id="GO:0004518">
    <property type="term" value="F:nuclease activity"/>
    <property type="evidence" value="ECO:0007669"/>
    <property type="project" value="UniProtKB-KW"/>
</dbReference>
<feature type="domain" description="VRR-NUC" evidence="4">
    <location>
        <begin position="1"/>
        <end position="81"/>
    </location>
</feature>
<organism evidence="5 8">
    <name type="scientific">Enterocloster bolteae</name>
    <dbReference type="NCBI Taxonomy" id="208479"/>
    <lineage>
        <taxon>Bacteria</taxon>
        <taxon>Bacillati</taxon>
        <taxon>Bacillota</taxon>
        <taxon>Clostridia</taxon>
        <taxon>Lachnospirales</taxon>
        <taxon>Lachnospiraceae</taxon>
        <taxon>Enterocloster</taxon>
    </lineage>
</organism>
<evidence type="ECO:0000313" key="8">
    <source>
        <dbReference type="Proteomes" id="UP000284543"/>
    </source>
</evidence>
<evidence type="ECO:0000313" key="5">
    <source>
        <dbReference type="EMBL" id="RGV73430.1"/>
    </source>
</evidence>
<dbReference type="EMBL" id="QSHZ01000072">
    <property type="protein sequence ID" value="RHC45605.1"/>
    <property type="molecule type" value="Genomic_DNA"/>
</dbReference>
<evidence type="ECO:0000313" key="7">
    <source>
        <dbReference type="Proteomes" id="UP000283975"/>
    </source>
</evidence>
<sequence>MLEKELEKKFTEAVKKCGGIAFKFVSPGNAGVPDRLVILPGGRIGFVELKQEGKKATVLQSKRIHALRELGCAACVLDREPDIGRAIMYIASDAGKDPAWQDWKLKEFLEESRKREQP</sequence>